<reference evidence="1" key="1">
    <citation type="journal article" date="2014" name="Int. J. Syst. Evol. Microbiol.">
        <title>Complete genome sequence of Corynebacterium casei LMG S-19264T (=DSM 44701T), isolated from a smear-ripened cheese.</title>
        <authorList>
            <consortium name="US DOE Joint Genome Institute (JGI-PGF)"/>
            <person name="Walter F."/>
            <person name="Albersmeier A."/>
            <person name="Kalinowski J."/>
            <person name="Ruckert C."/>
        </authorList>
    </citation>
    <scope>NUCLEOTIDE SEQUENCE</scope>
    <source>
        <strain evidence="1">CGMCC 1.15478</strain>
    </source>
</reference>
<reference evidence="1" key="2">
    <citation type="submission" date="2020-09" db="EMBL/GenBank/DDBJ databases">
        <authorList>
            <person name="Sun Q."/>
            <person name="Zhou Y."/>
        </authorList>
    </citation>
    <scope>NUCLEOTIDE SEQUENCE</scope>
    <source>
        <strain evidence="1">CGMCC 1.15478</strain>
    </source>
</reference>
<dbReference type="InterPro" id="IPR011009">
    <property type="entry name" value="Kinase-like_dom_sf"/>
</dbReference>
<dbReference type="AlphaFoldDB" id="A0A916XBD4"/>
<evidence type="ECO:0000313" key="2">
    <source>
        <dbReference type="Proteomes" id="UP000641514"/>
    </source>
</evidence>
<dbReference type="RefSeq" id="WP_188671164.1">
    <property type="nucleotide sequence ID" value="NZ_BMJH01000001.1"/>
</dbReference>
<protein>
    <recommendedName>
        <fullName evidence="3">Kinase</fullName>
    </recommendedName>
</protein>
<dbReference type="Gene3D" id="3.90.1200.10">
    <property type="match status" value="1"/>
</dbReference>
<organism evidence="1 2">
    <name type="scientific">Hoyosella rhizosphaerae</name>
    <dbReference type="NCBI Taxonomy" id="1755582"/>
    <lineage>
        <taxon>Bacteria</taxon>
        <taxon>Bacillati</taxon>
        <taxon>Actinomycetota</taxon>
        <taxon>Actinomycetes</taxon>
        <taxon>Mycobacteriales</taxon>
        <taxon>Hoyosellaceae</taxon>
        <taxon>Hoyosella</taxon>
    </lineage>
</organism>
<dbReference type="EMBL" id="BMJH01000001">
    <property type="protein sequence ID" value="GGC59370.1"/>
    <property type="molecule type" value="Genomic_DNA"/>
</dbReference>
<comment type="caution">
    <text evidence="1">The sequence shown here is derived from an EMBL/GenBank/DDBJ whole genome shotgun (WGS) entry which is preliminary data.</text>
</comment>
<proteinExistence type="predicted"/>
<keyword evidence="2" id="KW-1185">Reference proteome</keyword>
<name>A0A916XBD4_9ACTN</name>
<evidence type="ECO:0008006" key="3">
    <source>
        <dbReference type="Google" id="ProtNLM"/>
    </source>
</evidence>
<accession>A0A916XBD4</accession>
<gene>
    <name evidence="1" type="ORF">GCM10011410_09750</name>
</gene>
<dbReference type="Proteomes" id="UP000641514">
    <property type="component" value="Unassembled WGS sequence"/>
</dbReference>
<dbReference type="SUPFAM" id="SSF56112">
    <property type="entry name" value="Protein kinase-like (PK-like)"/>
    <property type="match status" value="1"/>
</dbReference>
<evidence type="ECO:0000313" key="1">
    <source>
        <dbReference type="EMBL" id="GGC59370.1"/>
    </source>
</evidence>
<sequence>MTSLVSESAHAVVRAAERVLAKRYGVTVRLTDPENLGGSGQAIVLRVRVSDSPIRLSRTLVIKQMHNADGASANGIAQALGVGDGHAEGFVREAVSYQFANSLATRHRPGPELLAHDLDQRLLILSDLGDVPTFENVVTPDTTGMSTSDSTTNVLMGVAQSLGRMHAATAGRSEDFGALLRRARASMSPYVPADTMRASVNNVPQLLSEVLGVATPPDIQHKVAEFSDILQGNSFRAFSPGELSPDNIVVSSSGIRFLDYEWGGFRDAVLDLGSILVSFPQCSYDLGLTPEQSASMVDAWRAEIATVWPQLLDDDVLDRRLLAARTVWVWLSTAWHLPEDHLRRALERDAGRPLAPRRALASRWAGLFQAADAVGDHALAEHAAAVMDALRQTDSTPAMRLP</sequence>